<keyword evidence="3 4" id="KW-0663">Pyridoxal phosphate</keyword>
<dbReference type="KEGG" id="chri:DK842_04505"/>
<dbReference type="PANTHER" id="PTHR30244:SF34">
    <property type="entry name" value="DTDP-4-AMINO-4,6-DIDEOXYGALACTOSE TRANSAMINASE"/>
    <property type="match status" value="1"/>
</dbReference>
<dbReference type="Gene3D" id="3.40.640.10">
    <property type="entry name" value="Type I PLP-dependent aspartate aminotransferase-like (Major domain)"/>
    <property type="match status" value="1"/>
</dbReference>
<sequence length="388" mass="43287">MFSIPYGRQNIDEADIAAVEAVLRSDWLTQGPAIERFERKVADYCGARHAVAVCNATAALHIACLGLGVAEGARVWTAPNTFVASANCARYCGADIDFVDIDGETFNLSPDALEAKFEQAAREGTLPAVLIPVHFAGQSCQMREIAEVARRYGCKVLEDASHAIGGRYLGEAVGGCRHSDAAVFSFHPVKIITSGEGGMVLTNDPELYQRLLRLRSHGITRDPAQMRGEAEGGWCYQQLELGFNYRMTDIQAALGASQMDRLDAFVERRRRRVADYRRELEDLPLSLPRQLPETDPAWHLLAARLDQPQWRRPLFDALRAEGILANVHYQPVYQQPYYRQLGFRDGLCPVAEAYYQRALSLPLYYDLTDEAFDRVIQAVRTSLSEIAS</sequence>
<evidence type="ECO:0000313" key="8">
    <source>
        <dbReference type="Proteomes" id="UP001462502"/>
    </source>
</evidence>
<keyword evidence="6" id="KW-0808">Transferase</keyword>
<dbReference type="NCBIfam" id="TIGR03588">
    <property type="entry name" value="PseC"/>
    <property type="match status" value="1"/>
</dbReference>
<feature type="modified residue" description="N6-(pyridoxal phosphate)lysine" evidence="3">
    <location>
        <position position="190"/>
    </location>
</feature>
<accession>A0A344UH49</accession>
<dbReference type="GO" id="GO:0030170">
    <property type="term" value="F:pyridoxal phosphate binding"/>
    <property type="evidence" value="ECO:0007669"/>
    <property type="project" value="TreeGrafter"/>
</dbReference>
<gene>
    <name evidence="5" type="primary">pseC</name>
    <name evidence="6" type="ORF">ABI908_18735</name>
    <name evidence="5" type="ORF">DK843_09970</name>
</gene>
<keyword evidence="6" id="KW-0032">Aminotransferase</keyword>
<evidence type="ECO:0000256" key="2">
    <source>
        <dbReference type="PIRSR" id="PIRSR000390-1"/>
    </source>
</evidence>
<dbReference type="OrthoDB" id="9804264at2"/>
<dbReference type="EMBL" id="CP029554">
    <property type="protein sequence ID" value="AXE34597.1"/>
    <property type="molecule type" value="Genomic_DNA"/>
</dbReference>
<reference evidence="5 7" key="1">
    <citation type="submission" date="2018-05" db="EMBL/GenBank/DDBJ databases">
        <title>Genome sequencing, assembly and analysis of the novel insecticidal bacterium, Chromobacterium phragmitis.</title>
        <authorList>
            <person name="Sparks M.E."/>
            <person name="Blackburn M.B."/>
            <person name="Gundersen-Rindal D.E."/>
        </authorList>
    </citation>
    <scope>NUCLEOTIDE SEQUENCE [LARGE SCALE GENOMIC DNA]</scope>
    <source>
        <strain evidence="5">IIBBL 274-1</strain>
    </source>
</reference>
<dbReference type="RefSeq" id="WP_114060285.1">
    <property type="nucleotide sequence ID" value="NZ_CP029495.1"/>
</dbReference>
<name>A0A344UH49_9NEIS</name>
<dbReference type="GO" id="GO:0000271">
    <property type="term" value="P:polysaccharide biosynthetic process"/>
    <property type="evidence" value="ECO:0007669"/>
    <property type="project" value="TreeGrafter"/>
</dbReference>
<dbReference type="KEGG" id="chrb:DK843_09970"/>
<proteinExistence type="inferred from homology"/>
<dbReference type="InterPro" id="IPR015421">
    <property type="entry name" value="PyrdxlP-dep_Trfase_major"/>
</dbReference>
<reference evidence="6 8" key="2">
    <citation type="submission" date="2024-05" db="EMBL/GenBank/DDBJ databases">
        <authorList>
            <person name="De Oliveira J.P."/>
            <person name="Noriler S.A."/>
            <person name="De Oliveira A.G."/>
            <person name="Sipoli D.S."/>
        </authorList>
    </citation>
    <scope>NUCLEOTIDE SEQUENCE [LARGE SCALE GENOMIC DNA]</scope>
    <source>
        <strain evidence="6 8">LABIM192</strain>
    </source>
</reference>
<dbReference type="AlphaFoldDB" id="A0A344UH49"/>
<evidence type="ECO:0000256" key="1">
    <source>
        <dbReference type="ARBA" id="ARBA00037999"/>
    </source>
</evidence>
<protein>
    <submittedName>
        <fullName evidence="5">UDP-4-amino-4, 6-dideoxy-N-acetyl-beta-L-altrosamine transaminase</fullName>
        <ecNumber evidence="6">2.6.1.92</ecNumber>
    </submittedName>
</protein>
<dbReference type="Proteomes" id="UP001462502">
    <property type="component" value="Unassembled WGS sequence"/>
</dbReference>
<evidence type="ECO:0000256" key="4">
    <source>
        <dbReference type="RuleBase" id="RU004508"/>
    </source>
</evidence>
<dbReference type="InterPro" id="IPR000653">
    <property type="entry name" value="DegT/StrS_aminotransferase"/>
</dbReference>
<evidence type="ECO:0000313" key="5">
    <source>
        <dbReference type="EMBL" id="AXE34597.1"/>
    </source>
</evidence>
<dbReference type="InterPro" id="IPR015422">
    <property type="entry name" value="PyrdxlP-dep_Trfase_small"/>
</dbReference>
<dbReference type="GO" id="GO:0008483">
    <property type="term" value="F:transaminase activity"/>
    <property type="evidence" value="ECO:0007669"/>
    <property type="project" value="UniProtKB-KW"/>
</dbReference>
<dbReference type="Proteomes" id="UP000252038">
    <property type="component" value="Chromosome"/>
</dbReference>
<dbReference type="InterPro" id="IPR015424">
    <property type="entry name" value="PyrdxlP-dep_Trfase"/>
</dbReference>
<keyword evidence="8" id="KW-1185">Reference proteome</keyword>
<dbReference type="CDD" id="cd00616">
    <property type="entry name" value="AHBA_syn"/>
    <property type="match status" value="1"/>
</dbReference>
<dbReference type="PIRSF" id="PIRSF000390">
    <property type="entry name" value="PLP_StrS"/>
    <property type="match status" value="1"/>
</dbReference>
<dbReference type="PANTHER" id="PTHR30244">
    <property type="entry name" value="TRANSAMINASE"/>
    <property type="match status" value="1"/>
</dbReference>
<dbReference type="InterPro" id="IPR020026">
    <property type="entry name" value="PseC"/>
</dbReference>
<evidence type="ECO:0000313" key="6">
    <source>
        <dbReference type="EMBL" id="MEO9386137.1"/>
    </source>
</evidence>
<dbReference type="SUPFAM" id="SSF53383">
    <property type="entry name" value="PLP-dependent transferases"/>
    <property type="match status" value="1"/>
</dbReference>
<evidence type="ECO:0000256" key="3">
    <source>
        <dbReference type="PIRSR" id="PIRSR000390-2"/>
    </source>
</evidence>
<organism evidence="5 7">
    <name type="scientific">Chromobacterium phragmitis</name>
    <dbReference type="NCBI Taxonomy" id="2202141"/>
    <lineage>
        <taxon>Bacteria</taxon>
        <taxon>Pseudomonadati</taxon>
        <taxon>Pseudomonadota</taxon>
        <taxon>Betaproteobacteria</taxon>
        <taxon>Neisseriales</taxon>
        <taxon>Chromobacteriaceae</taxon>
        <taxon>Chromobacterium</taxon>
    </lineage>
</organism>
<dbReference type="Pfam" id="PF01041">
    <property type="entry name" value="DegT_DnrJ_EryC1"/>
    <property type="match status" value="1"/>
</dbReference>
<dbReference type="EC" id="2.6.1.92" evidence="6"/>
<dbReference type="EMBL" id="JBDXMI010000001">
    <property type="protein sequence ID" value="MEO9386137.1"/>
    <property type="molecule type" value="Genomic_DNA"/>
</dbReference>
<dbReference type="Gene3D" id="3.90.1150.10">
    <property type="entry name" value="Aspartate Aminotransferase, domain 1"/>
    <property type="match status" value="1"/>
</dbReference>
<evidence type="ECO:0000313" key="7">
    <source>
        <dbReference type="Proteomes" id="UP000252038"/>
    </source>
</evidence>
<feature type="active site" description="Proton acceptor" evidence="2">
    <location>
        <position position="190"/>
    </location>
</feature>
<comment type="similarity">
    <text evidence="1 4">Belongs to the DegT/DnrJ/EryC1 family.</text>
</comment>